<organism evidence="1 2">
    <name type="scientific">Asticcacaulis benevestitus DSM 16100 = ATCC BAA-896</name>
    <dbReference type="NCBI Taxonomy" id="1121022"/>
    <lineage>
        <taxon>Bacteria</taxon>
        <taxon>Pseudomonadati</taxon>
        <taxon>Pseudomonadota</taxon>
        <taxon>Alphaproteobacteria</taxon>
        <taxon>Caulobacterales</taxon>
        <taxon>Caulobacteraceae</taxon>
        <taxon>Asticcacaulis</taxon>
    </lineage>
</organism>
<dbReference type="RefSeq" id="WP_018079995.1">
    <property type="nucleotide sequence ID" value="NZ_AQWM01000001.1"/>
</dbReference>
<dbReference type="PATRIC" id="fig|1121022.4.peg.502"/>
<evidence type="ECO:0008006" key="3">
    <source>
        <dbReference type="Google" id="ProtNLM"/>
    </source>
</evidence>
<keyword evidence="2" id="KW-1185">Reference proteome</keyword>
<dbReference type="OrthoDB" id="5354324at2"/>
<proteinExistence type="predicted"/>
<name>V4Q963_9CAUL</name>
<accession>V4Q963</accession>
<sequence>MKKLIAAVFVVALVFLAIWTVPYWTHGSREVIVTGVDHKILRQGDKVKDVYLVFTTDETYKNVDSPAYLKFNSSDIQGKLIQTGRFKISYYSFRMPIFSMYKNITKAEKVD</sequence>
<dbReference type="Proteomes" id="UP000017837">
    <property type="component" value="Unassembled WGS sequence"/>
</dbReference>
<evidence type="ECO:0000313" key="2">
    <source>
        <dbReference type="Proteomes" id="UP000017837"/>
    </source>
</evidence>
<dbReference type="STRING" id="1121022.GCA_000376105_00318"/>
<gene>
    <name evidence="1" type="ORF">ABENE_02545</name>
</gene>
<protein>
    <recommendedName>
        <fullName evidence="3">DUF1523 domain-containing protein</fullName>
    </recommendedName>
</protein>
<dbReference type="EMBL" id="AWGB01000004">
    <property type="protein sequence ID" value="ESQ94405.1"/>
    <property type="molecule type" value="Genomic_DNA"/>
</dbReference>
<dbReference type="AlphaFoldDB" id="V4Q963"/>
<comment type="caution">
    <text evidence="1">The sequence shown here is derived from an EMBL/GenBank/DDBJ whole genome shotgun (WGS) entry which is preliminary data.</text>
</comment>
<reference evidence="1 2" key="1">
    <citation type="journal article" date="2014" name="Nature">
        <title>Sequential evolution of bacterial morphology by co-option of a developmental regulator.</title>
        <authorList>
            <person name="Jiang C."/>
            <person name="Brown P.J."/>
            <person name="Ducret A."/>
            <person name="Brun Y.V."/>
        </authorList>
    </citation>
    <scope>NUCLEOTIDE SEQUENCE [LARGE SCALE GENOMIC DNA]</scope>
    <source>
        <strain evidence="1 2">DSM 16100</strain>
    </source>
</reference>
<evidence type="ECO:0000313" key="1">
    <source>
        <dbReference type="EMBL" id="ESQ94405.1"/>
    </source>
</evidence>